<organism evidence="1">
    <name type="scientific">Lygus hesperus</name>
    <name type="common">Western plant bug</name>
    <dbReference type="NCBI Taxonomy" id="30085"/>
    <lineage>
        <taxon>Eukaryota</taxon>
        <taxon>Metazoa</taxon>
        <taxon>Ecdysozoa</taxon>
        <taxon>Arthropoda</taxon>
        <taxon>Hexapoda</taxon>
        <taxon>Insecta</taxon>
        <taxon>Pterygota</taxon>
        <taxon>Neoptera</taxon>
        <taxon>Paraneoptera</taxon>
        <taxon>Hemiptera</taxon>
        <taxon>Heteroptera</taxon>
        <taxon>Panheteroptera</taxon>
        <taxon>Cimicomorpha</taxon>
        <taxon>Miridae</taxon>
        <taxon>Mirini</taxon>
        <taxon>Lygus</taxon>
    </lineage>
</organism>
<gene>
    <name evidence="1" type="ORF">g.82991</name>
</gene>
<dbReference type="AlphaFoldDB" id="A0A146LAE2"/>
<proteinExistence type="predicted"/>
<protein>
    <submittedName>
        <fullName evidence="1">Uncharacterized protein</fullName>
    </submittedName>
</protein>
<evidence type="ECO:0000313" key="1">
    <source>
        <dbReference type="EMBL" id="JAQ04082.1"/>
    </source>
</evidence>
<sequence>VPLLNRCQLERDLELGLPGLSMVLDCPFSPCRALGTPPTLRVSEPAFTVAPAGKDPGGSHRAKSLELAETGFENPGLSVVGRLPSVPISTRKGGSTHAVFAYFLVM</sequence>
<reference evidence="1" key="1">
    <citation type="journal article" date="2016" name="Gigascience">
        <title>De novo construction of an expanded transcriptome assembly for the western tarnished plant bug, Lygus hesperus.</title>
        <authorList>
            <person name="Tassone E.E."/>
            <person name="Geib S.M."/>
            <person name="Hall B."/>
            <person name="Fabrick J.A."/>
            <person name="Brent C.S."/>
            <person name="Hull J.J."/>
        </authorList>
    </citation>
    <scope>NUCLEOTIDE SEQUENCE</scope>
</reference>
<accession>A0A146LAE2</accession>
<name>A0A146LAE2_LYGHE</name>
<feature type="non-terminal residue" evidence="1">
    <location>
        <position position="1"/>
    </location>
</feature>
<dbReference type="EMBL" id="GDHC01014547">
    <property type="protein sequence ID" value="JAQ04082.1"/>
    <property type="molecule type" value="Transcribed_RNA"/>
</dbReference>